<dbReference type="AlphaFoldDB" id="A0A3B7N3P3"/>
<dbReference type="EMBL" id="CP032157">
    <property type="protein sequence ID" value="AXY76831.1"/>
    <property type="molecule type" value="Genomic_DNA"/>
</dbReference>
<organism evidence="1 2">
    <name type="scientific">Paraflavitalea soli</name>
    <dbReference type="NCBI Taxonomy" id="2315862"/>
    <lineage>
        <taxon>Bacteria</taxon>
        <taxon>Pseudomonadati</taxon>
        <taxon>Bacteroidota</taxon>
        <taxon>Chitinophagia</taxon>
        <taxon>Chitinophagales</taxon>
        <taxon>Chitinophagaceae</taxon>
        <taxon>Paraflavitalea</taxon>
    </lineage>
</organism>
<sequence>MSVTLLPYAKAIVQLLRGPVYSEDQEYWSLLLKYQLEITQHFNGLGLDTVIQKEDGYAFIRQIELDDRGSTIGLVSRRPLTYEVSLLCVLLRKLLDDFEISNTENKRFYLKRKQLRAELETFFKEKSNKVKLLKDLDSYINQVLDLGYIKVTDSDEQYRDEDTFEVRTIIKARFSNDVCLDFLNQLKEDVKSV</sequence>
<dbReference type="InterPro" id="IPR025449">
    <property type="entry name" value="JetB"/>
</dbReference>
<reference evidence="1 2" key="1">
    <citation type="submission" date="2018-09" db="EMBL/GenBank/DDBJ databases">
        <title>Genome sequencing of strain 6GH32-13.</title>
        <authorList>
            <person name="Weon H.-Y."/>
            <person name="Heo J."/>
            <person name="Kwon S.-W."/>
        </authorList>
    </citation>
    <scope>NUCLEOTIDE SEQUENCE [LARGE SCALE GENOMIC DNA]</scope>
    <source>
        <strain evidence="1 2">5GH32-13</strain>
    </source>
</reference>
<dbReference type="Pfam" id="PF13835">
    <property type="entry name" value="DUF4194"/>
    <property type="match status" value="1"/>
</dbReference>
<evidence type="ECO:0000313" key="1">
    <source>
        <dbReference type="EMBL" id="AXY76831.1"/>
    </source>
</evidence>
<name>A0A3B7N3P3_9BACT</name>
<gene>
    <name evidence="1" type="ORF">D3H65_23800</name>
</gene>
<dbReference type="OrthoDB" id="369102at2"/>
<dbReference type="Proteomes" id="UP000263900">
    <property type="component" value="Chromosome"/>
</dbReference>
<accession>A0A3B7N3P3</accession>
<protein>
    <submittedName>
        <fullName evidence="1">DUF4194 domain-containing protein</fullName>
    </submittedName>
</protein>
<evidence type="ECO:0000313" key="2">
    <source>
        <dbReference type="Proteomes" id="UP000263900"/>
    </source>
</evidence>
<dbReference type="KEGG" id="pseg:D3H65_23800"/>
<dbReference type="RefSeq" id="WP_119052708.1">
    <property type="nucleotide sequence ID" value="NZ_CP032157.1"/>
</dbReference>
<proteinExistence type="predicted"/>
<keyword evidence="2" id="KW-1185">Reference proteome</keyword>